<keyword evidence="2" id="KW-0479">Metal-binding</keyword>
<dbReference type="Proteomes" id="UP000463975">
    <property type="component" value="Chromosome"/>
</dbReference>
<evidence type="ECO:0000256" key="5">
    <source>
        <dbReference type="ARBA" id="ARBA00024029"/>
    </source>
</evidence>
<keyword evidence="7" id="KW-1185">Reference proteome</keyword>
<comment type="cofactor">
    <cofactor evidence="1">
        <name>Zn(2+)</name>
        <dbReference type="ChEBI" id="CHEBI:29105"/>
    </cofactor>
</comment>
<evidence type="ECO:0000313" key="7">
    <source>
        <dbReference type="Proteomes" id="UP000463975"/>
    </source>
</evidence>
<comment type="similarity">
    <text evidence="5">Belongs to the creatininase superfamily.</text>
</comment>
<evidence type="ECO:0000256" key="2">
    <source>
        <dbReference type="ARBA" id="ARBA00022723"/>
    </source>
</evidence>
<dbReference type="SUPFAM" id="SSF102215">
    <property type="entry name" value="Creatininase"/>
    <property type="match status" value="1"/>
</dbReference>
<sequence length="292" mass="32153">MAHFTPLLRWRLLNDKTDFLKITLLVLISSFCVNFAFAQSCEQKNAEFELGCHSWTEITQALKEGSTTVIVPIGGTEQSGPYIAVDKHNRRVHYLAGEIARNLGGTFVAPVIAYVPEGSTNPRQSHMRFAGTLSIPPHVFAGLLEGIAESLKVQGFKTIVLLGDHGGYQKQLAQIAQSLNRKWQKEGAQARLLYVKNYYDVIPHSYAQLLAKKGLKPFLGQHADLSDTSLTLAVDPSLVRLKALKQAPKPGIADGVYGGDPRPASAEIGRWGIEMQLNEAVKAIRLFNRSHL</sequence>
<dbReference type="Pfam" id="PF02633">
    <property type="entry name" value="Creatininase"/>
    <property type="match status" value="1"/>
</dbReference>
<protein>
    <submittedName>
        <fullName evidence="6">Creatininase family protein</fullName>
    </submittedName>
</protein>
<dbReference type="Gene3D" id="3.40.50.10310">
    <property type="entry name" value="Creatininase"/>
    <property type="match status" value="1"/>
</dbReference>
<dbReference type="GO" id="GO:0016811">
    <property type="term" value="F:hydrolase activity, acting on carbon-nitrogen (but not peptide) bonds, in linear amides"/>
    <property type="evidence" value="ECO:0007669"/>
    <property type="project" value="TreeGrafter"/>
</dbReference>
<evidence type="ECO:0000256" key="4">
    <source>
        <dbReference type="ARBA" id="ARBA00022833"/>
    </source>
</evidence>
<dbReference type="GO" id="GO:0009231">
    <property type="term" value="P:riboflavin biosynthetic process"/>
    <property type="evidence" value="ECO:0007669"/>
    <property type="project" value="TreeGrafter"/>
</dbReference>
<dbReference type="KEGG" id="bomb:GT348_07925"/>
<dbReference type="EMBL" id="CP047652">
    <property type="protein sequence ID" value="QHI96164.1"/>
    <property type="molecule type" value="Genomic_DNA"/>
</dbReference>
<accession>A0A6P1NI10</accession>
<dbReference type="PANTHER" id="PTHR35005">
    <property type="entry name" value="3-DEHYDRO-SCYLLO-INOSOSE HYDROLASE"/>
    <property type="match status" value="1"/>
</dbReference>
<reference evidence="6 7" key="1">
    <citation type="submission" date="2020-01" db="EMBL/GenBank/DDBJ databases">
        <title>Genome sequencing of strain KACC 21507.</title>
        <authorList>
            <person name="Heo J."/>
            <person name="Kim S.-J."/>
            <person name="Kim J.-S."/>
            <person name="Hong S.-B."/>
            <person name="Kwon S.-W."/>
        </authorList>
    </citation>
    <scope>NUCLEOTIDE SEQUENCE [LARGE SCALE GENOMIC DNA]</scope>
    <source>
        <strain evidence="6 7">KACC 21507</strain>
    </source>
</reference>
<name>A0A6P1NI10_9PROT</name>
<keyword evidence="3" id="KW-0378">Hydrolase</keyword>
<dbReference type="GO" id="GO:0046872">
    <property type="term" value="F:metal ion binding"/>
    <property type="evidence" value="ECO:0007669"/>
    <property type="project" value="UniProtKB-KW"/>
</dbReference>
<proteinExistence type="inferred from homology"/>
<evidence type="ECO:0000256" key="3">
    <source>
        <dbReference type="ARBA" id="ARBA00022801"/>
    </source>
</evidence>
<keyword evidence="4" id="KW-0862">Zinc</keyword>
<dbReference type="InterPro" id="IPR003785">
    <property type="entry name" value="Creatininase/forma_Hydrolase"/>
</dbReference>
<dbReference type="AlphaFoldDB" id="A0A6P1NI10"/>
<dbReference type="PANTHER" id="PTHR35005:SF1">
    <property type="entry name" value="2-AMINO-5-FORMYLAMINO-6-RIBOSYLAMINOPYRIMIDIN-4(3H)-ONE 5'-MONOPHOSPHATE DEFORMYLASE"/>
    <property type="match status" value="1"/>
</dbReference>
<evidence type="ECO:0000313" key="6">
    <source>
        <dbReference type="EMBL" id="QHI96164.1"/>
    </source>
</evidence>
<dbReference type="InterPro" id="IPR024087">
    <property type="entry name" value="Creatininase-like_sf"/>
</dbReference>
<evidence type="ECO:0000256" key="1">
    <source>
        <dbReference type="ARBA" id="ARBA00001947"/>
    </source>
</evidence>
<organism evidence="6 7">
    <name type="scientific">Aristophania vespae</name>
    <dbReference type="NCBI Taxonomy" id="2697033"/>
    <lineage>
        <taxon>Bacteria</taxon>
        <taxon>Pseudomonadati</taxon>
        <taxon>Pseudomonadota</taxon>
        <taxon>Alphaproteobacteria</taxon>
        <taxon>Acetobacterales</taxon>
        <taxon>Acetobacteraceae</taxon>
        <taxon>Aristophania</taxon>
    </lineage>
</organism>
<gene>
    <name evidence="6" type="ORF">GT348_07925</name>
</gene>